<name>A0AA41UJ86_9BACT</name>
<gene>
    <name evidence="1" type="ORF">MRX98_00880</name>
</gene>
<evidence type="ECO:0000313" key="1">
    <source>
        <dbReference type="EMBL" id="MCJ8499111.1"/>
    </source>
</evidence>
<dbReference type="Proteomes" id="UP001165427">
    <property type="component" value="Unassembled WGS sequence"/>
</dbReference>
<organism evidence="1 2">
    <name type="scientific">Desulfatitalea alkaliphila</name>
    <dbReference type="NCBI Taxonomy" id="2929485"/>
    <lineage>
        <taxon>Bacteria</taxon>
        <taxon>Pseudomonadati</taxon>
        <taxon>Thermodesulfobacteriota</taxon>
        <taxon>Desulfobacteria</taxon>
        <taxon>Desulfobacterales</taxon>
        <taxon>Desulfosarcinaceae</taxon>
        <taxon>Desulfatitalea</taxon>
    </lineage>
</organism>
<sequence>MPETFHYFVGHPPVPLRPGDTQWDTPIPYHRAATPGGIDKDDTCVTYGHYFTAVQAFLAADDLALPKYAIGRCRAGAACRQPQSIDIHLVKHGALYHPSRVTLAITGGPPLPLAVNVAVGNAGRERLSDEVRHLTHLCSAFPERYVPCVFGAGEGATRRLPSLPMFAVQWLDDYHEYHRTARDGSEAERRLVWDAERGPWCLSDRQTTDLFRRMVFILTYYFDPRTLAAIMEWHHAAGDFIVKADPDGAIDVRLITVRRYAPMLQLPADASPSVQTILDALALFLLRTTLWMRIDRLEGVGELVWAEDRWVAPMWEGFVQGIAAMAQVHRLPGVFEEGTLRYLAAHEPHDWERIGYQILDSYPAALPEALIIKHHLVDHIACLAAAVRSASAFGALSQQRPVTDRVE</sequence>
<reference evidence="1" key="1">
    <citation type="submission" date="2022-04" db="EMBL/GenBank/DDBJ databases">
        <title>Desulfatitalea alkaliphila sp. nov., a novel anaerobic sulfate-reducing bacterium isolated from terrestrial mud volcano, Taman Peninsula, Russia.</title>
        <authorList>
            <person name="Khomyakova M.A."/>
            <person name="Merkel A.Y."/>
            <person name="Slobodkin A.I."/>
        </authorList>
    </citation>
    <scope>NUCLEOTIDE SEQUENCE</scope>
    <source>
        <strain evidence="1">M08but</strain>
    </source>
</reference>
<evidence type="ECO:0000313" key="2">
    <source>
        <dbReference type="Proteomes" id="UP001165427"/>
    </source>
</evidence>
<dbReference type="AlphaFoldDB" id="A0AA41UJ86"/>
<dbReference type="RefSeq" id="WP_246902207.1">
    <property type="nucleotide sequence ID" value="NZ_JALJRB010000001.1"/>
</dbReference>
<proteinExistence type="predicted"/>
<accession>A0AA41UJ86</accession>
<dbReference type="EMBL" id="JALJRB010000001">
    <property type="protein sequence ID" value="MCJ8499111.1"/>
    <property type="molecule type" value="Genomic_DNA"/>
</dbReference>
<comment type="caution">
    <text evidence="1">The sequence shown here is derived from an EMBL/GenBank/DDBJ whole genome shotgun (WGS) entry which is preliminary data.</text>
</comment>
<keyword evidence="2" id="KW-1185">Reference proteome</keyword>
<protein>
    <submittedName>
        <fullName evidence="1">Uncharacterized protein</fullName>
    </submittedName>
</protein>